<dbReference type="GO" id="GO:0065002">
    <property type="term" value="P:intracellular protein transmembrane transport"/>
    <property type="evidence" value="ECO:0007669"/>
    <property type="project" value="TreeGrafter"/>
</dbReference>
<comment type="subunit">
    <text evidence="5">The Tat system comprises two distinct complexes: a TatABC complex, containing multiple copies of TatA, TatB and TatC subunits, and a separate TatA complex, containing only TatA subunits. Substrates initially bind to the TatABC complex, which probably triggers association of the separate TatA complex to form the active translocon.</text>
</comment>
<protein>
    <recommendedName>
        <fullName evidence="5">Sec-independent protein translocase protein TatC</fullName>
    </recommendedName>
</protein>
<reference evidence="7" key="1">
    <citation type="submission" date="2015-10" db="EMBL/GenBank/DDBJ databases">
        <authorList>
            <person name="Gilbert D.G."/>
        </authorList>
    </citation>
    <scope>NUCLEOTIDE SEQUENCE</scope>
    <source>
        <strain evidence="7">Phyl III-seqv23</strain>
    </source>
</reference>
<feature type="transmembrane region" description="Helical" evidence="5">
    <location>
        <begin position="138"/>
        <end position="160"/>
    </location>
</feature>
<keyword evidence="3 5" id="KW-1133">Transmembrane helix</keyword>
<comment type="function">
    <text evidence="5">Part of the twin-arginine translocation (Tat) system that transports large folded proteins containing a characteristic twin-arginine motif in their signal peptide across membranes. Together with TatB, TatC is part of a receptor directly interacting with Tat signal peptides.</text>
</comment>
<dbReference type="EMBL" id="LN899819">
    <property type="protein sequence ID" value="CUV15124.1"/>
    <property type="molecule type" value="Genomic_DNA"/>
</dbReference>
<keyword evidence="2 5" id="KW-0812">Transmembrane</keyword>
<keyword evidence="4 5" id="KW-0472">Membrane</keyword>
<evidence type="ECO:0000256" key="4">
    <source>
        <dbReference type="ARBA" id="ARBA00023136"/>
    </source>
</evidence>
<sequence length="287" mass="31703">MNDRPGAADAAPRPLPIPVDMSAAPHDPHDSPEDGAPETFISHLVELRERIVKAGAGVLLIFLGLVYWAPDIFNLFSRPLIQALPKNGHMIVTDVTGSFFVPMKVTLLVAFLVALPWVLYQIWRFVAPGLYAHEKRMVVPLVVSSYVLFLCGVAFAYFLVFPTVFKFMAHYNAPLGAEMSTDVDKYLSFAMTTFLAFGITFEVPVVVIVLVRFGIVSLEKLRQIRPYVVVGAFVIAAVVTPPDVMSQLLLAVPLWLLYELGLILAAIFIRKTAVPDAETEHLPVVKD</sequence>
<dbReference type="GO" id="GO:0009977">
    <property type="term" value="F:proton motive force dependent protein transmembrane transporter activity"/>
    <property type="evidence" value="ECO:0007669"/>
    <property type="project" value="TreeGrafter"/>
</dbReference>
<name>A0A0S4TYL3_RALSL</name>
<comment type="similarity">
    <text evidence="5">Belongs to the TatC family.</text>
</comment>
<proteinExistence type="inferred from homology"/>
<feature type="transmembrane region" description="Helical" evidence="5">
    <location>
        <begin position="186"/>
        <end position="212"/>
    </location>
</feature>
<feature type="transmembrane region" description="Helical" evidence="5">
    <location>
        <begin position="224"/>
        <end position="242"/>
    </location>
</feature>
<feature type="compositionally biased region" description="Low complexity" evidence="6">
    <location>
        <begin position="1"/>
        <end position="12"/>
    </location>
</feature>
<feature type="region of interest" description="Disordered" evidence="6">
    <location>
        <begin position="1"/>
        <end position="35"/>
    </location>
</feature>
<evidence type="ECO:0000256" key="1">
    <source>
        <dbReference type="ARBA" id="ARBA00004141"/>
    </source>
</evidence>
<feature type="transmembrane region" description="Helical" evidence="5">
    <location>
        <begin position="248"/>
        <end position="269"/>
    </location>
</feature>
<accession>A0A0S4TYL3</accession>
<evidence type="ECO:0000256" key="5">
    <source>
        <dbReference type="HAMAP-Rule" id="MF_00902"/>
    </source>
</evidence>
<dbReference type="Pfam" id="PF00902">
    <property type="entry name" value="TatC"/>
    <property type="match status" value="1"/>
</dbReference>
<keyword evidence="5" id="KW-1003">Cell membrane</keyword>
<gene>
    <name evidence="5 7" type="primary">tatC</name>
    <name evidence="7" type="ORF">RUN39_v1_1110038</name>
</gene>
<feature type="transmembrane region" description="Helical" evidence="5">
    <location>
        <begin position="51"/>
        <end position="69"/>
    </location>
</feature>
<comment type="subcellular location">
    <subcellularLocation>
        <location evidence="5">Cell membrane</location>
        <topology evidence="5">Multi-pass membrane protein</topology>
    </subcellularLocation>
    <subcellularLocation>
        <location evidence="1">Membrane</location>
        <topology evidence="1">Multi-pass membrane protein</topology>
    </subcellularLocation>
</comment>
<dbReference type="PANTHER" id="PTHR30371:SF0">
    <property type="entry name" value="SEC-INDEPENDENT PROTEIN TRANSLOCASE PROTEIN TATC, CHLOROPLASTIC-RELATED"/>
    <property type="match status" value="1"/>
</dbReference>
<dbReference type="HAMAP" id="MF_00902">
    <property type="entry name" value="TatC"/>
    <property type="match status" value="1"/>
</dbReference>
<dbReference type="GO" id="GO:0043953">
    <property type="term" value="P:protein transport by the Tat complex"/>
    <property type="evidence" value="ECO:0007669"/>
    <property type="project" value="UniProtKB-UniRule"/>
</dbReference>
<keyword evidence="5" id="KW-0653">Protein transport</keyword>
<feature type="transmembrane region" description="Helical" evidence="5">
    <location>
        <begin position="105"/>
        <end position="126"/>
    </location>
</feature>
<dbReference type="AlphaFoldDB" id="A0A0S4TYL3"/>
<dbReference type="InterPro" id="IPR002033">
    <property type="entry name" value="TatC"/>
</dbReference>
<keyword evidence="5" id="KW-0811">Translocation</keyword>
<dbReference type="GO" id="GO:0033281">
    <property type="term" value="C:TAT protein transport complex"/>
    <property type="evidence" value="ECO:0007669"/>
    <property type="project" value="UniProtKB-UniRule"/>
</dbReference>
<keyword evidence="5" id="KW-0813">Transport</keyword>
<dbReference type="NCBIfam" id="TIGR00945">
    <property type="entry name" value="tatC"/>
    <property type="match status" value="1"/>
</dbReference>
<evidence type="ECO:0000256" key="2">
    <source>
        <dbReference type="ARBA" id="ARBA00022692"/>
    </source>
</evidence>
<dbReference type="PANTHER" id="PTHR30371">
    <property type="entry name" value="SEC-INDEPENDENT PROTEIN TRANSLOCASE PROTEIN TATC"/>
    <property type="match status" value="1"/>
</dbReference>
<dbReference type="PRINTS" id="PR01840">
    <property type="entry name" value="TATCFAMILY"/>
</dbReference>
<organism evidence="7">
    <name type="scientific">Ralstonia solanacearum</name>
    <name type="common">Pseudomonas solanacearum</name>
    <dbReference type="NCBI Taxonomy" id="305"/>
    <lineage>
        <taxon>Bacteria</taxon>
        <taxon>Pseudomonadati</taxon>
        <taxon>Pseudomonadota</taxon>
        <taxon>Betaproteobacteria</taxon>
        <taxon>Burkholderiales</taxon>
        <taxon>Burkholderiaceae</taxon>
        <taxon>Ralstonia</taxon>
        <taxon>Ralstonia solanacearum species complex</taxon>
    </lineage>
</organism>
<evidence type="ECO:0000256" key="6">
    <source>
        <dbReference type="SAM" id="MobiDB-lite"/>
    </source>
</evidence>
<evidence type="ECO:0000313" key="7">
    <source>
        <dbReference type="EMBL" id="CUV15124.1"/>
    </source>
</evidence>
<evidence type="ECO:0000256" key="3">
    <source>
        <dbReference type="ARBA" id="ARBA00022989"/>
    </source>
</evidence>